<dbReference type="FunFam" id="3.40.50.280:FF:000002">
    <property type="entry name" value="Methylmalonyl-CoA mutase, mitochondrial"/>
    <property type="match status" value="1"/>
</dbReference>
<dbReference type="Gene3D" id="3.20.20.240">
    <property type="entry name" value="Methylmalonyl-CoA mutase"/>
    <property type="match status" value="1"/>
</dbReference>
<dbReference type="Pfam" id="PF01642">
    <property type="entry name" value="MM_CoA_mutase"/>
    <property type="match status" value="1"/>
</dbReference>
<dbReference type="PROSITE" id="PS00544">
    <property type="entry name" value="METMALONYL_COA_MUTASE"/>
    <property type="match status" value="1"/>
</dbReference>
<dbReference type="FunFam" id="3.20.20.240:FF:000001">
    <property type="entry name" value="Probable methylmalonyl-coa mutase"/>
    <property type="match status" value="1"/>
</dbReference>
<dbReference type="InterPro" id="IPR006098">
    <property type="entry name" value="MMCoA_mutase_a_cat"/>
</dbReference>
<evidence type="ECO:0000256" key="3">
    <source>
        <dbReference type="ARBA" id="ARBA00012398"/>
    </source>
</evidence>
<dbReference type="GO" id="GO:0004494">
    <property type="term" value="F:methylmalonyl-CoA mutase activity"/>
    <property type="evidence" value="ECO:0007669"/>
    <property type="project" value="UniProtKB-EC"/>
</dbReference>
<dbReference type="PANTHER" id="PTHR48101:SF4">
    <property type="entry name" value="METHYLMALONYL-COA MUTASE, MITOCHONDRIAL"/>
    <property type="match status" value="1"/>
</dbReference>
<dbReference type="InterPro" id="IPR006099">
    <property type="entry name" value="MeMalonylCoA_mutase_a/b_cat"/>
</dbReference>
<reference evidence="9 10" key="1">
    <citation type="submission" date="2016-10" db="EMBL/GenBank/DDBJ databases">
        <title>Draft Genome Sequence of Rhizobacteria Flavobacterium johnsoniae CI04.</title>
        <authorList>
            <person name="Bravo J.I."/>
            <person name="Lozano G.L."/>
            <person name="Handelsman J."/>
        </authorList>
    </citation>
    <scope>NUCLEOTIDE SEQUENCE [LARGE SCALE GENOMIC DNA]</scope>
    <source>
        <strain evidence="9 10">CI04</strain>
    </source>
</reference>
<evidence type="ECO:0000256" key="6">
    <source>
        <dbReference type="ARBA" id="ARBA00023235"/>
    </source>
</evidence>
<feature type="domain" description="B12-binding" evidence="8">
    <location>
        <begin position="590"/>
        <end position="717"/>
    </location>
</feature>
<dbReference type="Proteomes" id="UP000182826">
    <property type="component" value="Unassembled WGS sequence"/>
</dbReference>
<sequence>MIRKDLKHIKLEVKNERLDELSHNSIPKLRDLTQNFTTAEGIELKKNYSEKDIEDLEFLDFGAGFTPNLRGPYATMYVRRPWTIRQYAGFSTAEESNAFYRRNLAAGQKGLSIAFDLPTHRGYDSDHERVVGDVGKAGVAIDSVEDMKVLFDQIPLDEMSVSMTMNGAVLPIMAFYIVAAEEQGVELNKLSGTIQNDILKEFMVRNTYIYPPAPSMKIIADIFEFTSKKMPKFNSISISGYHMQEAGATADIELAYTLADGLEYIRTGLSTGMTIDEFAPRLSFFWAIGMNHFMEIAKMRAGRMIWAKLIQQFNPKSDKSLALRTHCQTSGWSLTEQDPFNNVARTCIEATAAAFGGTQSLHTNALDEAIALPTDFSARIARNTQIYLQEETKITKTVDPWGGSYYVESLTNEILQNTWKLIEEVEELGGMTKAIEAGIPKLRIEEAAARKQARIDSGQDIIVGVNQFRLEKEDPLHILDVDNQMVRKQQIERLEEIKAKRDTEKVNQSLEKLIHCAKTKEGNLLEIAVEAARNRATLGEISDALETVFGRFKAQIKSFSGVYSAAIKNDENFEKAKQLADVFAKQEGRRPRIMIAKMGQDGHDRGAKVVATGYADVGFDVDIGPLFQTPAEAAKQAVENDVHILGVSSLAAGHKTLVPQVIEELKKHDREDIMVIVGGVIPAQDYQFLFDAGAAAIFGPGTKISEAAIKILEILID</sequence>
<dbReference type="EMBL" id="MLFK01000001">
    <property type="protein sequence ID" value="OIV43891.1"/>
    <property type="molecule type" value="Genomic_DNA"/>
</dbReference>
<name>A0A1J7BZ50_FLAJO</name>
<gene>
    <name evidence="9" type="ORF">BKM63_01415</name>
</gene>
<keyword evidence="5" id="KW-0479">Metal-binding</keyword>
<dbReference type="EC" id="5.4.99.2" evidence="3"/>
<evidence type="ECO:0000256" key="2">
    <source>
        <dbReference type="ARBA" id="ARBA00008465"/>
    </source>
</evidence>
<dbReference type="SUPFAM" id="SSF52242">
    <property type="entry name" value="Cobalamin (vitamin B12)-binding domain"/>
    <property type="match status" value="1"/>
</dbReference>
<evidence type="ECO:0000256" key="4">
    <source>
        <dbReference type="ARBA" id="ARBA00022628"/>
    </source>
</evidence>
<proteinExistence type="inferred from homology"/>
<dbReference type="GO" id="GO:0019678">
    <property type="term" value="P:propionate metabolic process, methylmalonyl pathway"/>
    <property type="evidence" value="ECO:0007669"/>
    <property type="project" value="TreeGrafter"/>
</dbReference>
<evidence type="ECO:0000256" key="7">
    <source>
        <dbReference type="ARBA" id="ARBA00023285"/>
    </source>
</evidence>
<dbReference type="InterPro" id="IPR006159">
    <property type="entry name" value="Acid_CoA_mut_C"/>
</dbReference>
<dbReference type="InterPro" id="IPR006158">
    <property type="entry name" value="Cobalamin-bd"/>
</dbReference>
<keyword evidence="10" id="KW-1185">Reference proteome</keyword>
<comment type="cofactor">
    <cofactor evidence="1">
        <name>adenosylcob(III)alamin</name>
        <dbReference type="ChEBI" id="CHEBI:18408"/>
    </cofactor>
</comment>
<dbReference type="SUPFAM" id="SSF51703">
    <property type="entry name" value="Cobalamin (vitamin B12)-dependent enzymes"/>
    <property type="match status" value="1"/>
</dbReference>
<dbReference type="PROSITE" id="PS51332">
    <property type="entry name" value="B12_BINDING"/>
    <property type="match status" value="1"/>
</dbReference>
<comment type="caution">
    <text evidence="9">The sequence shown here is derived from an EMBL/GenBank/DDBJ whole genome shotgun (WGS) entry which is preliminary data.</text>
</comment>
<evidence type="ECO:0000259" key="8">
    <source>
        <dbReference type="PROSITE" id="PS51332"/>
    </source>
</evidence>
<dbReference type="PANTHER" id="PTHR48101">
    <property type="entry name" value="METHYLMALONYL-COA MUTASE, MITOCHONDRIAL-RELATED"/>
    <property type="match status" value="1"/>
</dbReference>
<evidence type="ECO:0000313" key="10">
    <source>
        <dbReference type="Proteomes" id="UP000182826"/>
    </source>
</evidence>
<dbReference type="GO" id="GO:0046872">
    <property type="term" value="F:metal ion binding"/>
    <property type="evidence" value="ECO:0007669"/>
    <property type="project" value="UniProtKB-KW"/>
</dbReference>
<dbReference type="AlphaFoldDB" id="A0A1J7BZ50"/>
<comment type="similarity">
    <text evidence="2">Belongs to the methylmalonyl-CoA mutase family.</text>
</comment>
<dbReference type="RefSeq" id="WP_071634897.1">
    <property type="nucleotide sequence ID" value="NZ_MLFK01000001.1"/>
</dbReference>
<protein>
    <recommendedName>
        <fullName evidence="3">methylmalonyl-CoA mutase</fullName>
        <ecNumber evidence="3">5.4.99.2</ecNumber>
    </recommendedName>
</protein>
<evidence type="ECO:0000313" key="9">
    <source>
        <dbReference type="EMBL" id="OIV43891.1"/>
    </source>
</evidence>
<dbReference type="InterPro" id="IPR016176">
    <property type="entry name" value="Cbl-dep_enz_cat"/>
</dbReference>
<evidence type="ECO:0000256" key="1">
    <source>
        <dbReference type="ARBA" id="ARBA00001922"/>
    </source>
</evidence>
<dbReference type="NCBIfam" id="TIGR00641">
    <property type="entry name" value="acid_CoA_mut_N"/>
    <property type="match status" value="1"/>
</dbReference>
<dbReference type="InterPro" id="IPR058549">
    <property type="entry name" value="MeMalonylCoA_mutase_a/b_site"/>
</dbReference>
<dbReference type="GO" id="GO:0031419">
    <property type="term" value="F:cobalamin binding"/>
    <property type="evidence" value="ECO:0007669"/>
    <property type="project" value="UniProtKB-KW"/>
</dbReference>
<dbReference type="OrthoDB" id="9762378at2"/>
<dbReference type="NCBIfam" id="NF006944">
    <property type="entry name" value="PRK09426.1"/>
    <property type="match status" value="1"/>
</dbReference>
<dbReference type="Gene3D" id="3.40.50.280">
    <property type="entry name" value="Cobalamin-binding domain"/>
    <property type="match status" value="1"/>
</dbReference>
<dbReference type="CDD" id="cd02071">
    <property type="entry name" value="MM_CoA_mut_B12_BD"/>
    <property type="match status" value="1"/>
</dbReference>
<dbReference type="CDD" id="cd03679">
    <property type="entry name" value="MM_CoA_mutase_alpha_like"/>
    <property type="match status" value="1"/>
</dbReference>
<keyword evidence="7" id="KW-0170">Cobalt</keyword>
<dbReference type="Pfam" id="PF02310">
    <property type="entry name" value="B12-binding"/>
    <property type="match status" value="1"/>
</dbReference>
<keyword evidence="6" id="KW-0413">Isomerase</keyword>
<organism evidence="9 10">
    <name type="scientific">Flavobacterium johnsoniae</name>
    <name type="common">Cytophaga johnsonae</name>
    <dbReference type="NCBI Taxonomy" id="986"/>
    <lineage>
        <taxon>Bacteria</taxon>
        <taxon>Pseudomonadati</taxon>
        <taxon>Bacteroidota</taxon>
        <taxon>Flavobacteriia</taxon>
        <taxon>Flavobacteriales</taxon>
        <taxon>Flavobacteriaceae</taxon>
        <taxon>Flavobacterium</taxon>
    </lineage>
</organism>
<dbReference type="InterPro" id="IPR036724">
    <property type="entry name" value="Cobalamin-bd_sf"/>
</dbReference>
<dbReference type="NCBIfam" id="TIGR00640">
    <property type="entry name" value="acid_CoA_mut_C"/>
    <property type="match status" value="1"/>
</dbReference>
<evidence type="ECO:0000256" key="5">
    <source>
        <dbReference type="ARBA" id="ARBA00022723"/>
    </source>
</evidence>
<dbReference type="GO" id="GO:0005737">
    <property type="term" value="C:cytoplasm"/>
    <property type="evidence" value="ECO:0007669"/>
    <property type="project" value="TreeGrafter"/>
</dbReference>
<keyword evidence="4" id="KW-0846">Cobalamin</keyword>
<accession>A0A1J7BZ50</accession>